<feature type="transmembrane region" description="Helical" evidence="6">
    <location>
        <begin position="295"/>
        <end position="313"/>
    </location>
</feature>
<dbReference type="Pfam" id="PF06738">
    <property type="entry name" value="ThrE"/>
    <property type="match status" value="1"/>
</dbReference>
<dbReference type="PANTHER" id="PTHR31082">
    <property type="entry name" value="PHEROMONE-REGULATED MEMBRANE PROTEIN 10"/>
    <property type="match status" value="1"/>
</dbReference>
<evidence type="ECO:0000259" key="8">
    <source>
        <dbReference type="Pfam" id="PF12821"/>
    </source>
</evidence>
<dbReference type="Pfam" id="PF12821">
    <property type="entry name" value="ThrE_2"/>
    <property type="match status" value="1"/>
</dbReference>
<reference evidence="10" key="1">
    <citation type="submission" date="2016-10" db="EMBL/GenBank/DDBJ databases">
        <authorList>
            <person name="Varghese N."/>
            <person name="Submissions S."/>
        </authorList>
    </citation>
    <scope>NUCLEOTIDE SEQUENCE [LARGE SCALE GENOMIC DNA]</scope>
    <source>
        <strain evidence="10">UNC178MFTsu3.1</strain>
    </source>
</reference>
<comment type="similarity">
    <text evidence="5">Belongs to the ThrE exporter (TC 2.A.79) family.</text>
</comment>
<dbReference type="GO" id="GO:0022857">
    <property type="term" value="F:transmembrane transporter activity"/>
    <property type="evidence" value="ECO:0007669"/>
    <property type="project" value="InterPro"/>
</dbReference>
<dbReference type="AlphaFoldDB" id="A0A1I2FH49"/>
<evidence type="ECO:0000256" key="1">
    <source>
        <dbReference type="ARBA" id="ARBA00004141"/>
    </source>
</evidence>
<feature type="transmembrane region" description="Helical" evidence="6">
    <location>
        <begin position="349"/>
        <end position="368"/>
    </location>
</feature>
<comment type="subcellular location">
    <subcellularLocation>
        <location evidence="1">Membrane</location>
        <topology evidence="1">Multi-pass membrane protein</topology>
    </subcellularLocation>
</comment>
<evidence type="ECO:0000256" key="2">
    <source>
        <dbReference type="ARBA" id="ARBA00022692"/>
    </source>
</evidence>
<evidence type="ECO:0000256" key="5">
    <source>
        <dbReference type="ARBA" id="ARBA00034125"/>
    </source>
</evidence>
<feature type="transmembrane region" description="Helical" evidence="6">
    <location>
        <begin position="380"/>
        <end position="398"/>
    </location>
</feature>
<evidence type="ECO:0000259" key="7">
    <source>
        <dbReference type="Pfam" id="PF06738"/>
    </source>
</evidence>
<dbReference type="PANTHER" id="PTHR31082:SF4">
    <property type="entry name" value="PHEROMONE-REGULATED MEMBRANE PROTEIN 10"/>
    <property type="match status" value="1"/>
</dbReference>
<sequence>MSFPPSSPTGFASPTQPAPNQFATAALNTRIAFLVELARRLHQYGTSAPRLETAIAGSATRLGLAAEVWSSPTAIIISFSDQAQGDDGVAQVTQVMRLPPGDVHLARLCQADLIADQVIAGQIELREGFRLLRELGRPDTRRAQAGVIASYGLAAASIVALLLHSSWADLLTTAVIGLMIGTISVLSATRPRLAVASEAICALVGTIFAILVSALVVPLAIKSVILAGLIMLMPGMALTTAVREISSQHLVAGMARMGGALATLLKLTFGTVAGAQLCAAVGIYPRDFSLPPLPAWTELPALLVAAIAFAMAFRAARRDWPVVMGAVVVGYVSTRWGGLVAGHLPAAPFGVFLGGFLLGALSNAYARFAHRPGAVVREPGIILLVPGSVSFRSVSYLLERDTVLGFDTGVLLVTLLISLVAGLLFGDLLVAPRRSL</sequence>
<feature type="transmembrane region" description="Helical" evidence="6">
    <location>
        <begin position="320"/>
        <end position="337"/>
    </location>
</feature>
<dbReference type="STRING" id="500610.SAMN02799615_02299"/>
<feature type="transmembrane region" description="Helical" evidence="6">
    <location>
        <begin position="195"/>
        <end position="217"/>
    </location>
</feature>
<dbReference type="InterPro" id="IPR010619">
    <property type="entry name" value="ThrE-like_N"/>
</dbReference>
<keyword evidence="4 6" id="KW-0472">Membrane</keyword>
<feature type="transmembrane region" description="Helical" evidence="6">
    <location>
        <begin position="410"/>
        <end position="430"/>
    </location>
</feature>
<dbReference type="Proteomes" id="UP000199477">
    <property type="component" value="Unassembled WGS sequence"/>
</dbReference>
<dbReference type="InterPro" id="IPR024528">
    <property type="entry name" value="ThrE_2"/>
</dbReference>
<feature type="domain" description="Threonine/serine exporter-like N-terminal" evidence="7">
    <location>
        <begin position="33"/>
        <end position="277"/>
    </location>
</feature>
<feature type="domain" description="Threonine/Serine exporter ThrE" evidence="8">
    <location>
        <begin position="303"/>
        <end position="427"/>
    </location>
</feature>
<dbReference type="GO" id="GO:0016020">
    <property type="term" value="C:membrane"/>
    <property type="evidence" value="ECO:0007669"/>
    <property type="project" value="UniProtKB-SubCell"/>
</dbReference>
<organism evidence="9 10">
    <name type="scientific">Dyella marensis</name>
    <dbReference type="NCBI Taxonomy" id="500610"/>
    <lineage>
        <taxon>Bacteria</taxon>
        <taxon>Pseudomonadati</taxon>
        <taxon>Pseudomonadota</taxon>
        <taxon>Gammaproteobacteria</taxon>
        <taxon>Lysobacterales</taxon>
        <taxon>Rhodanobacteraceae</taxon>
        <taxon>Dyella</taxon>
    </lineage>
</organism>
<keyword evidence="2 6" id="KW-0812">Transmembrane</keyword>
<dbReference type="RefSeq" id="WP_051548327.1">
    <property type="nucleotide sequence ID" value="NZ_FONH01000006.1"/>
</dbReference>
<keyword evidence="3 6" id="KW-1133">Transmembrane helix</keyword>
<keyword evidence="10" id="KW-1185">Reference proteome</keyword>
<feature type="transmembrane region" description="Helical" evidence="6">
    <location>
        <begin position="170"/>
        <end position="188"/>
    </location>
</feature>
<protein>
    <submittedName>
        <fullName evidence="9">Uncharacterized membrane protein YjjP, DUF1212 family</fullName>
    </submittedName>
</protein>
<evidence type="ECO:0000256" key="3">
    <source>
        <dbReference type="ARBA" id="ARBA00022989"/>
    </source>
</evidence>
<accession>A0A1I2FH49</accession>
<name>A0A1I2FH49_9GAMM</name>
<feature type="transmembrane region" description="Helical" evidence="6">
    <location>
        <begin position="263"/>
        <end position="283"/>
    </location>
</feature>
<evidence type="ECO:0000256" key="4">
    <source>
        <dbReference type="ARBA" id="ARBA00023136"/>
    </source>
</evidence>
<proteinExistence type="inferred from homology"/>
<dbReference type="EMBL" id="FONH01000006">
    <property type="protein sequence ID" value="SFF04595.1"/>
    <property type="molecule type" value="Genomic_DNA"/>
</dbReference>
<evidence type="ECO:0000313" key="9">
    <source>
        <dbReference type="EMBL" id="SFF04595.1"/>
    </source>
</evidence>
<feature type="transmembrane region" description="Helical" evidence="6">
    <location>
        <begin position="223"/>
        <end position="242"/>
    </location>
</feature>
<evidence type="ECO:0000256" key="6">
    <source>
        <dbReference type="SAM" id="Phobius"/>
    </source>
</evidence>
<gene>
    <name evidence="9" type="ORF">SAMN02799615_02299</name>
</gene>
<feature type="transmembrane region" description="Helical" evidence="6">
    <location>
        <begin position="143"/>
        <end position="164"/>
    </location>
</feature>
<evidence type="ECO:0000313" key="10">
    <source>
        <dbReference type="Proteomes" id="UP000199477"/>
    </source>
</evidence>
<dbReference type="InterPro" id="IPR051361">
    <property type="entry name" value="ThrE/Ser_Exporter"/>
</dbReference>